<dbReference type="EMBL" id="CP037423">
    <property type="protein sequence ID" value="QDV43584.1"/>
    <property type="molecule type" value="Genomic_DNA"/>
</dbReference>
<sequence length="144" mass="16553">MRFSIKTVVVAILMVALAMSHFVLQAKLRMQIRAFEEKEEERESLEDPLERHLVDSLTTGDLLGANPYYMILVDKVVTPANPEVFNGWAKMLAELDDSSPSAFVDCEFHLFRFREGRDYTIFAVIVREDRCVKVMWIGAEIKPV</sequence>
<dbReference type="Proteomes" id="UP000319004">
    <property type="component" value="Chromosome"/>
</dbReference>
<dbReference type="AlphaFoldDB" id="A0A518HRZ0"/>
<proteinExistence type="predicted"/>
<dbReference type="OrthoDB" id="9829881at2"/>
<organism evidence="1 2">
    <name type="scientific">Stieleria neptunia</name>
    <dbReference type="NCBI Taxonomy" id="2527979"/>
    <lineage>
        <taxon>Bacteria</taxon>
        <taxon>Pseudomonadati</taxon>
        <taxon>Planctomycetota</taxon>
        <taxon>Planctomycetia</taxon>
        <taxon>Pirellulales</taxon>
        <taxon>Pirellulaceae</taxon>
        <taxon>Stieleria</taxon>
    </lineage>
</organism>
<protein>
    <submittedName>
        <fullName evidence="1">Uncharacterized protein</fullName>
    </submittedName>
</protein>
<gene>
    <name evidence="1" type="ORF">Enr13x_34410</name>
</gene>
<name>A0A518HRZ0_9BACT</name>
<evidence type="ECO:0000313" key="2">
    <source>
        <dbReference type="Proteomes" id="UP000319004"/>
    </source>
</evidence>
<keyword evidence="2" id="KW-1185">Reference proteome</keyword>
<evidence type="ECO:0000313" key="1">
    <source>
        <dbReference type="EMBL" id="QDV43584.1"/>
    </source>
</evidence>
<dbReference type="RefSeq" id="WP_145387818.1">
    <property type="nucleotide sequence ID" value="NZ_CP037423.1"/>
</dbReference>
<reference evidence="1 2" key="1">
    <citation type="submission" date="2019-03" db="EMBL/GenBank/DDBJ databases">
        <title>Deep-cultivation of Planctomycetes and their phenomic and genomic characterization uncovers novel biology.</title>
        <authorList>
            <person name="Wiegand S."/>
            <person name="Jogler M."/>
            <person name="Boedeker C."/>
            <person name="Pinto D."/>
            <person name="Vollmers J."/>
            <person name="Rivas-Marin E."/>
            <person name="Kohn T."/>
            <person name="Peeters S.H."/>
            <person name="Heuer A."/>
            <person name="Rast P."/>
            <person name="Oberbeckmann S."/>
            <person name="Bunk B."/>
            <person name="Jeske O."/>
            <person name="Meyerdierks A."/>
            <person name="Storesund J.E."/>
            <person name="Kallscheuer N."/>
            <person name="Luecker S."/>
            <person name="Lage O.M."/>
            <person name="Pohl T."/>
            <person name="Merkel B.J."/>
            <person name="Hornburger P."/>
            <person name="Mueller R.-W."/>
            <person name="Bruemmer F."/>
            <person name="Labrenz M."/>
            <person name="Spormann A.M."/>
            <person name="Op den Camp H."/>
            <person name="Overmann J."/>
            <person name="Amann R."/>
            <person name="Jetten M.S.M."/>
            <person name="Mascher T."/>
            <person name="Medema M.H."/>
            <person name="Devos D.P."/>
            <person name="Kaster A.-K."/>
            <person name="Ovreas L."/>
            <person name="Rohde M."/>
            <person name="Galperin M.Y."/>
            <person name="Jogler C."/>
        </authorList>
    </citation>
    <scope>NUCLEOTIDE SEQUENCE [LARGE SCALE GENOMIC DNA]</scope>
    <source>
        <strain evidence="1 2">Enr13</strain>
    </source>
</reference>
<accession>A0A518HRZ0</accession>
<dbReference type="KEGG" id="snep:Enr13x_34410"/>